<proteinExistence type="predicted"/>
<dbReference type="WBParaSite" id="ASIM_0001894401-mRNA-1">
    <property type="protein sequence ID" value="ASIM_0001894401-mRNA-1"/>
    <property type="gene ID" value="ASIM_0001894401"/>
</dbReference>
<protein>
    <submittedName>
        <fullName evidence="2 4">Uncharacterized protein</fullName>
    </submittedName>
</protein>
<reference evidence="2 3" key="2">
    <citation type="submission" date="2018-11" db="EMBL/GenBank/DDBJ databases">
        <authorList>
            <consortium name="Pathogen Informatics"/>
        </authorList>
    </citation>
    <scope>NUCLEOTIDE SEQUENCE [LARGE SCALE GENOMIC DNA]</scope>
</reference>
<evidence type="ECO:0000313" key="4">
    <source>
        <dbReference type="WBParaSite" id="ASIM_0001894401-mRNA-1"/>
    </source>
</evidence>
<feature type="region of interest" description="Disordered" evidence="1">
    <location>
        <begin position="30"/>
        <end position="50"/>
    </location>
</feature>
<name>A0A0M3KD92_ANISI</name>
<dbReference type="AlphaFoldDB" id="A0A0M3KD92"/>
<dbReference type="Proteomes" id="UP000267096">
    <property type="component" value="Unassembled WGS sequence"/>
</dbReference>
<accession>A0A0M3KD92</accession>
<dbReference type="EMBL" id="UYRR01035359">
    <property type="protein sequence ID" value="VDK64381.1"/>
    <property type="molecule type" value="Genomic_DNA"/>
</dbReference>
<gene>
    <name evidence="2" type="ORF">ASIM_LOCUS18340</name>
</gene>
<evidence type="ECO:0000313" key="2">
    <source>
        <dbReference type="EMBL" id="VDK64381.1"/>
    </source>
</evidence>
<evidence type="ECO:0000256" key="1">
    <source>
        <dbReference type="SAM" id="MobiDB-lite"/>
    </source>
</evidence>
<organism evidence="4">
    <name type="scientific">Anisakis simplex</name>
    <name type="common">Herring worm</name>
    <dbReference type="NCBI Taxonomy" id="6269"/>
    <lineage>
        <taxon>Eukaryota</taxon>
        <taxon>Metazoa</taxon>
        <taxon>Ecdysozoa</taxon>
        <taxon>Nematoda</taxon>
        <taxon>Chromadorea</taxon>
        <taxon>Rhabditida</taxon>
        <taxon>Spirurina</taxon>
        <taxon>Ascaridomorpha</taxon>
        <taxon>Ascaridoidea</taxon>
        <taxon>Anisakidae</taxon>
        <taxon>Anisakis</taxon>
        <taxon>Anisakis simplex complex</taxon>
    </lineage>
</organism>
<reference evidence="4" key="1">
    <citation type="submission" date="2017-02" db="UniProtKB">
        <authorList>
            <consortium name="WormBaseParasite"/>
        </authorList>
    </citation>
    <scope>IDENTIFICATION</scope>
</reference>
<sequence>MECLWNALTLTSTEVGTRRSMVGGQMAFGGHGVDNNSHNKMKSRCVTSDG</sequence>
<keyword evidence="3" id="KW-1185">Reference proteome</keyword>
<evidence type="ECO:0000313" key="3">
    <source>
        <dbReference type="Proteomes" id="UP000267096"/>
    </source>
</evidence>